<evidence type="ECO:0000313" key="2">
    <source>
        <dbReference type="EMBL" id="QED88046.1"/>
    </source>
</evidence>
<gene>
    <name evidence="1" type="ORF">CEB94_33300</name>
</gene>
<dbReference type="KEGG" id="shaw:CEB94_33300"/>
<evidence type="ECO:0000313" key="1">
    <source>
        <dbReference type="EMBL" id="QCD59158.1"/>
    </source>
</evidence>
<protein>
    <submittedName>
        <fullName evidence="1 2">Regulator component</fullName>
    </submittedName>
</protein>
<dbReference type="EMBL" id="MK047367">
    <property type="protein sequence ID" value="QED88046.1"/>
    <property type="molecule type" value="Genomic_DNA"/>
</dbReference>
<reference evidence="2" key="2">
    <citation type="journal article" date="2019" name="Appl. Environ. Microbiol.">
        <title>The ADEP biosynthetic gene cluster in Streptomyces hawaiiensis NRRL 15010 reveals an accessory clpP gene as a novel antibiotic resistance factor.</title>
        <authorList>
            <person name="Thomy D."/>
            <person name="Culp E."/>
            <person name="Adamek M."/>
            <person name="Cheng E.Y."/>
            <person name="Ziemert N."/>
            <person name="Wright G.D."/>
            <person name="Sass P."/>
            <person name="Brotz-Oesterhelt H."/>
        </authorList>
    </citation>
    <scope>NUCLEOTIDE SEQUENCE</scope>
    <source>
        <strain evidence="2">NRRL 15010</strain>
    </source>
</reference>
<dbReference type="RefSeq" id="WP_175435629.1">
    <property type="nucleotide sequence ID" value="NZ_CP021978.1"/>
</dbReference>
<dbReference type="AlphaFoldDB" id="A0A5B9BH38"/>
<dbReference type="Proteomes" id="UP000495940">
    <property type="component" value="Chromosome"/>
</dbReference>
<keyword evidence="3" id="KW-1185">Reference proteome</keyword>
<name>A0A5B9BH38_9ACTN</name>
<proteinExistence type="predicted"/>
<evidence type="ECO:0000313" key="3">
    <source>
        <dbReference type="Proteomes" id="UP000495940"/>
    </source>
</evidence>
<sequence>MMPTSEYLRLQRRCRKILDNLHAPQTNSFEAICQWVEERRGRPLILRELPDQIAATGVCGLWLGIDEADLVFYQAHTVPFHQQHIILHELGHILCDHHRAPNSVAADQLSGLFNGLQPQLIKRLMTRTRYTAIEEQEAEMIASLLHSTRRVARPSGTLGRIGAFLGVAADDSE</sequence>
<dbReference type="EMBL" id="CP021978">
    <property type="protein sequence ID" value="QCD59158.1"/>
    <property type="molecule type" value="Genomic_DNA"/>
</dbReference>
<accession>A0A5B9BH38</accession>
<organism evidence="2">
    <name type="scientific">Streptomyces hawaiiensis</name>
    <dbReference type="NCBI Taxonomy" id="67305"/>
    <lineage>
        <taxon>Bacteria</taxon>
        <taxon>Bacillati</taxon>
        <taxon>Actinomycetota</taxon>
        <taxon>Actinomycetes</taxon>
        <taxon>Kitasatosporales</taxon>
        <taxon>Streptomycetaceae</taxon>
        <taxon>Streptomyces</taxon>
    </lineage>
</organism>
<reference evidence="1 3" key="1">
    <citation type="submission" date="2017-06" db="EMBL/GenBank/DDBJ databases">
        <title>Complete Genome Sequence of Streptomyces hawaiiensis NRRL 15010 and insights into acyldepsipeptides biosynthesis.</title>
        <authorList>
            <person name="Mariita R.M."/>
            <person name="Sello J.K."/>
        </authorList>
    </citation>
    <scope>NUCLEOTIDE SEQUENCE [LARGE SCALE GENOMIC DNA]</scope>
    <source>
        <strain evidence="1 3">ATCC 12236</strain>
    </source>
</reference>